<dbReference type="Proteomes" id="UP000027222">
    <property type="component" value="Unassembled WGS sequence"/>
</dbReference>
<evidence type="ECO:0000256" key="1">
    <source>
        <dbReference type="SAM" id="MobiDB-lite"/>
    </source>
</evidence>
<dbReference type="AlphaFoldDB" id="A0A067SBT7"/>
<feature type="compositionally biased region" description="Basic residues" evidence="1">
    <location>
        <begin position="1"/>
        <end position="11"/>
    </location>
</feature>
<evidence type="ECO:0000313" key="3">
    <source>
        <dbReference type="Proteomes" id="UP000027222"/>
    </source>
</evidence>
<dbReference type="EMBL" id="KL142470">
    <property type="protein sequence ID" value="KDR65234.1"/>
    <property type="molecule type" value="Genomic_DNA"/>
</dbReference>
<keyword evidence="3" id="KW-1185">Reference proteome</keyword>
<feature type="compositionally biased region" description="Low complexity" evidence="1">
    <location>
        <begin position="31"/>
        <end position="40"/>
    </location>
</feature>
<feature type="region of interest" description="Disordered" evidence="1">
    <location>
        <begin position="1"/>
        <end position="156"/>
    </location>
</feature>
<name>A0A067SBT7_GALM3</name>
<sequence>MPRAQSKRGAKRPTNPVRNTTRAERYRRRNSGGSSDNDSSINQDRVSIEENTSSPTSSMIFNINKVESSAGVSSTEAEEIPASEGNSPASSSTFNLNEVESEAGTTEADEVPRTPPPLTPVAFSTPPTPSYATVSLPPSSPASREAEVVPTSQETERDLPIPTHEARQAAASVPVWEVDAIYRAKGTTYKFNPALIEEASATRERASATVWSKNDPFLTYWTSPYHVMPDRPEGGILPLGEMAEANLTQYGLFWAIREHIVRWSTRWGGVAAWPDVFEVQWEAVIETQDADVAQSWIKAIWQHADDGRDLLRRLEGLDRALPQDPYAIRLLWKHQTAAIQTLTEGCVIIDTRLGVLRKRLFALGLGHFELERLILDFVDRWNENPSAVDVDA</sequence>
<reference evidence="3" key="1">
    <citation type="journal article" date="2014" name="Proc. Natl. Acad. Sci. U.S.A.">
        <title>Extensive sampling of basidiomycete genomes demonstrates inadequacy of the white-rot/brown-rot paradigm for wood decay fungi.</title>
        <authorList>
            <person name="Riley R."/>
            <person name="Salamov A.A."/>
            <person name="Brown D.W."/>
            <person name="Nagy L.G."/>
            <person name="Floudas D."/>
            <person name="Held B.W."/>
            <person name="Levasseur A."/>
            <person name="Lombard V."/>
            <person name="Morin E."/>
            <person name="Otillar R."/>
            <person name="Lindquist E.A."/>
            <person name="Sun H."/>
            <person name="LaButti K.M."/>
            <person name="Schmutz J."/>
            <person name="Jabbour D."/>
            <person name="Luo H."/>
            <person name="Baker S.E."/>
            <person name="Pisabarro A.G."/>
            <person name="Walton J.D."/>
            <person name="Blanchette R.A."/>
            <person name="Henrissat B."/>
            <person name="Martin F."/>
            <person name="Cullen D."/>
            <person name="Hibbett D.S."/>
            <person name="Grigoriev I.V."/>
        </authorList>
    </citation>
    <scope>NUCLEOTIDE SEQUENCE [LARGE SCALE GENOMIC DNA]</scope>
    <source>
        <strain evidence="3">CBS 339.88</strain>
    </source>
</reference>
<organism evidence="2 3">
    <name type="scientific">Galerina marginata (strain CBS 339.88)</name>
    <dbReference type="NCBI Taxonomy" id="685588"/>
    <lineage>
        <taxon>Eukaryota</taxon>
        <taxon>Fungi</taxon>
        <taxon>Dikarya</taxon>
        <taxon>Basidiomycota</taxon>
        <taxon>Agaricomycotina</taxon>
        <taxon>Agaricomycetes</taxon>
        <taxon>Agaricomycetidae</taxon>
        <taxon>Agaricales</taxon>
        <taxon>Agaricineae</taxon>
        <taxon>Strophariaceae</taxon>
        <taxon>Galerina</taxon>
    </lineage>
</organism>
<gene>
    <name evidence="2" type="ORF">GALMADRAFT_217629</name>
</gene>
<evidence type="ECO:0000313" key="2">
    <source>
        <dbReference type="EMBL" id="KDR65234.1"/>
    </source>
</evidence>
<proteinExistence type="predicted"/>
<dbReference type="HOGENOM" id="CLU_704077_0_0_1"/>
<protein>
    <submittedName>
        <fullName evidence="2">Uncharacterized protein</fullName>
    </submittedName>
</protein>
<feature type="compositionally biased region" description="Polar residues" evidence="1">
    <location>
        <begin position="41"/>
        <end position="75"/>
    </location>
</feature>
<accession>A0A067SBT7</accession>
<feature type="compositionally biased region" description="Polar residues" evidence="1">
    <location>
        <begin position="84"/>
        <end position="98"/>
    </location>
</feature>